<reference evidence="2" key="1">
    <citation type="journal article" date="2020" name="Stud. Mycol.">
        <title>101 Dothideomycetes genomes: a test case for predicting lifestyles and emergence of pathogens.</title>
        <authorList>
            <person name="Haridas S."/>
            <person name="Albert R."/>
            <person name="Binder M."/>
            <person name="Bloem J."/>
            <person name="Labutti K."/>
            <person name="Salamov A."/>
            <person name="Andreopoulos B."/>
            <person name="Baker S."/>
            <person name="Barry K."/>
            <person name="Bills G."/>
            <person name="Bluhm B."/>
            <person name="Cannon C."/>
            <person name="Castanera R."/>
            <person name="Culley D."/>
            <person name="Daum C."/>
            <person name="Ezra D."/>
            <person name="Gonzalez J."/>
            <person name="Henrissat B."/>
            <person name="Kuo A."/>
            <person name="Liang C."/>
            <person name="Lipzen A."/>
            <person name="Lutzoni F."/>
            <person name="Magnuson J."/>
            <person name="Mondo S."/>
            <person name="Nolan M."/>
            <person name="Ohm R."/>
            <person name="Pangilinan J."/>
            <person name="Park H.-J."/>
            <person name="Ramirez L."/>
            <person name="Alfaro M."/>
            <person name="Sun H."/>
            <person name="Tritt A."/>
            <person name="Yoshinaga Y."/>
            <person name="Zwiers L.-H."/>
            <person name="Turgeon B."/>
            <person name="Goodwin S."/>
            <person name="Spatafora J."/>
            <person name="Crous P."/>
            <person name="Grigoriev I."/>
        </authorList>
    </citation>
    <scope>NUCLEOTIDE SEQUENCE</scope>
    <source>
        <strain evidence="2">CBS 133067</strain>
    </source>
</reference>
<name>A0A9P4I7S3_9PEZI</name>
<organism evidence="2 3">
    <name type="scientific">Rhizodiscina lignyota</name>
    <dbReference type="NCBI Taxonomy" id="1504668"/>
    <lineage>
        <taxon>Eukaryota</taxon>
        <taxon>Fungi</taxon>
        <taxon>Dikarya</taxon>
        <taxon>Ascomycota</taxon>
        <taxon>Pezizomycotina</taxon>
        <taxon>Dothideomycetes</taxon>
        <taxon>Pleosporomycetidae</taxon>
        <taxon>Aulographales</taxon>
        <taxon>Rhizodiscinaceae</taxon>
        <taxon>Rhizodiscina</taxon>
    </lineage>
</organism>
<evidence type="ECO:0000313" key="2">
    <source>
        <dbReference type="EMBL" id="KAF2093602.1"/>
    </source>
</evidence>
<evidence type="ECO:0000256" key="1">
    <source>
        <dbReference type="SAM" id="MobiDB-lite"/>
    </source>
</evidence>
<feature type="region of interest" description="Disordered" evidence="1">
    <location>
        <begin position="77"/>
        <end position="146"/>
    </location>
</feature>
<comment type="caution">
    <text evidence="2">The sequence shown here is derived from an EMBL/GenBank/DDBJ whole genome shotgun (WGS) entry which is preliminary data.</text>
</comment>
<feature type="compositionally biased region" description="Basic and acidic residues" evidence="1">
    <location>
        <begin position="127"/>
        <end position="142"/>
    </location>
</feature>
<feature type="compositionally biased region" description="Low complexity" evidence="1">
    <location>
        <begin position="111"/>
        <end position="121"/>
    </location>
</feature>
<protein>
    <submittedName>
        <fullName evidence="2">Uncharacterized protein</fullName>
    </submittedName>
</protein>
<dbReference type="EMBL" id="ML978137">
    <property type="protein sequence ID" value="KAF2093602.1"/>
    <property type="molecule type" value="Genomic_DNA"/>
</dbReference>
<proteinExistence type="predicted"/>
<keyword evidence="3" id="KW-1185">Reference proteome</keyword>
<feature type="compositionally biased region" description="Basic and acidic residues" evidence="1">
    <location>
        <begin position="77"/>
        <end position="103"/>
    </location>
</feature>
<accession>A0A9P4I7S3</accession>
<dbReference type="AlphaFoldDB" id="A0A9P4I7S3"/>
<evidence type="ECO:0000313" key="3">
    <source>
        <dbReference type="Proteomes" id="UP000799772"/>
    </source>
</evidence>
<sequence length="196" mass="22343">MPSLLKSLYTKDKKSKSSKTKSSTKPGYEPKSYPEGKYASKVQYEAGRKYYPEGKYYPISDSDSERTLAVAPSIKESIKEKETLSSKQEKLAKQQIAKHDVDCPAHPSNAKSSSKKSSSSKSKSKSNSKDEKTKSKEGDSKEKKKKLSRWFDLSSLATPIAVYNLPADFNGDDPNVYWDEEAKVWRYWYYTWCPIF</sequence>
<feature type="region of interest" description="Disordered" evidence="1">
    <location>
        <begin position="1"/>
        <end position="39"/>
    </location>
</feature>
<dbReference type="Proteomes" id="UP000799772">
    <property type="component" value="Unassembled WGS sequence"/>
</dbReference>
<gene>
    <name evidence="2" type="ORF">NA57DRAFT_81104</name>
</gene>